<evidence type="ECO:0000313" key="2">
    <source>
        <dbReference type="Proteomes" id="UP000625711"/>
    </source>
</evidence>
<dbReference type="EMBL" id="JAACXV010023023">
    <property type="protein sequence ID" value="KAF7263207.1"/>
    <property type="molecule type" value="Genomic_DNA"/>
</dbReference>
<keyword evidence="2" id="KW-1185">Reference proteome</keyword>
<comment type="caution">
    <text evidence="1">The sequence shown here is derived from an EMBL/GenBank/DDBJ whole genome shotgun (WGS) entry which is preliminary data.</text>
</comment>
<reference evidence="1" key="1">
    <citation type="submission" date="2020-08" db="EMBL/GenBank/DDBJ databases">
        <title>Genome sequencing and assembly of the red palm weevil Rhynchophorus ferrugineus.</title>
        <authorList>
            <person name="Dias G.B."/>
            <person name="Bergman C.M."/>
            <person name="Manee M."/>
        </authorList>
    </citation>
    <scope>NUCLEOTIDE SEQUENCE</scope>
    <source>
        <strain evidence="1">AA-2017</strain>
        <tissue evidence="1">Whole larva</tissue>
    </source>
</reference>
<proteinExistence type="predicted"/>
<organism evidence="1 2">
    <name type="scientific">Rhynchophorus ferrugineus</name>
    <name type="common">Red palm weevil</name>
    <name type="synonym">Curculio ferrugineus</name>
    <dbReference type="NCBI Taxonomy" id="354439"/>
    <lineage>
        <taxon>Eukaryota</taxon>
        <taxon>Metazoa</taxon>
        <taxon>Ecdysozoa</taxon>
        <taxon>Arthropoda</taxon>
        <taxon>Hexapoda</taxon>
        <taxon>Insecta</taxon>
        <taxon>Pterygota</taxon>
        <taxon>Neoptera</taxon>
        <taxon>Endopterygota</taxon>
        <taxon>Coleoptera</taxon>
        <taxon>Polyphaga</taxon>
        <taxon>Cucujiformia</taxon>
        <taxon>Curculionidae</taxon>
        <taxon>Dryophthorinae</taxon>
        <taxon>Rhynchophorus</taxon>
    </lineage>
</organism>
<evidence type="ECO:0000313" key="1">
    <source>
        <dbReference type="EMBL" id="KAF7263207.1"/>
    </source>
</evidence>
<accession>A0A834HJ75</accession>
<feature type="non-terminal residue" evidence="1">
    <location>
        <position position="1"/>
    </location>
</feature>
<sequence length="14" mass="1708">MYFYQDNSVLSNNI</sequence>
<name>A0A834HJ75_RHYFE</name>
<dbReference type="Proteomes" id="UP000625711">
    <property type="component" value="Unassembled WGS sequence"/>
</dbReference>
<protein>
    <submittedName>
        <fullName evidence="1">Uncharacterized protein</fullName>
    </submittedName>
</protein>
<gene>
    <name evidence="1" type="ORF">GWI33_003501</name>
</gene>